<feature type="transmembrane region" description="Helical" evidence="1">
    <location>
        <begin position="277"/>
        <end position="303"/>
    </location>
</feature>
<evidence type="ECO:0000313" key="3">
    <source>
        <dbReference type="Proteomes" id="UP001165079"/>
    </source>
</evidence>
<comment type="caution">
    <text evidence="2">The sequence shown here is derived from an EMBL/GenBank/DDBJ whole genome shotgun (WGS) entry which is preliminary data.</text>
</comment>
<dbReference type="EMBL" id="BSTX01000002">
    <property type="protein sequence ID" value="GLZ78382.1"/>
    <property type="molecule type" value="Genomic_DNA"/>
</dbReference>
<evidence type="ECO:0000256" key="1">
    <source>
        <dbReference type="SAM" id="Phobius"/>
    </source>
</evidence>
<feature type="transmembrane region" description="Helical" evidence="1">
    <location>
        <begin position="246"/>
        <end position="265"/>
    </location>
</feature>
<dbReference type="Proteomes" id="UP001165079">
    <property type="component" value="Unassembled WGS sequence"/>
</dbReference>
<keyword evidence="1" id="KW-1133">Transmembrane helix</keyword>
<keyword evidence="1" id="KW-0472">Membrane</keyword>
<accession>A0A9W6W3P5</accession>
<name>A0A9W6W3P5_9ACTN</name>
<reference evidence="2" key="1">
    <citation type="submission" date="2023-03" db="EMBL/GenBank/DDBJ databases">
        <title>Actinorhabdospora filicis NBRC 111898.</title>
        <authorList>
            <person name="Ichikawa N."/>
            <person name="Sato H."/>
            <person name="Tonouchi N."/>
        </authorList>
    </citation>
    <scope>NUCLEOTIDE SEQUENCE</scope>
    <source>
        <strain evidence="2">NBRC 111898</strain>
    </source>
</reference>
<protein>
    <submittedName>
        <fullName evidence="2">Uncharacterized protein</fullName>
    </submittedName>
</protein>
<keyword evidence="1" id="KW-0812">Transmembrane</keyword>
<evidence type="ECO:0000313" key="2">
    <source>
        <dbReference type="EMBL" id="GLZ78382.1"/>
    </source>
</evidence>
<organism evidence="2 3">
    <name type="scientific">Actinorhabdospora filicis</name>
    <dbReference type="NCBI Taxonomy" id="1785913"/>
    <lineage>
        <taxon>Bacteria</taxon>
        <taxon>Bacillati</taxon>
        <taxon>Actinomycetota</taxon>
        <taxon>Actinomycetes</taxon>
        <taxon>Micromonosporales</taxon>
        <taxon>Micromonosporaceae</taxon>
        <taxon>Actinorhabdospora</taxon>
    </lineage>
</organism>
<gene>
    <name evidence="2" type="ORF">Afil01_31890</name>
</gene>
<dbReference type="AlphaFoldDB" id="A0A9W6W3P5"/>
<feature type="transmembrane region" description="Helical" evidence="1">
    <location>
        <begin position="220"/>
        <end position="240"/>
    </location>
</feature>
<dbReference type="RefSeq" id="WP_285663540.1">
    <property type="nucleotide sequence ID" value="NZ_BSTX01000002.1"/>
</dbReference>
<sequence length="608" mass="65536">MPTQFEPPKCLMDEFRRMFPTLDFSRIRFHEGLPPIHSLEPTHKGGLTMPGPSGIDIYLERYEPCDASTFQVMTHELVHALQIQEAANWWFARINYTMRYIVAGFSRTGDGNCPEKEAYAYEDKVRGRCPCTCVWERHDWPRPSGGTAPDPVPAGLVIPIPPGTDPLPDDTVPTVPPVDFTTLAPPHPDPNFATFPPVPPKTHSDCDFADVFRGNVLEKFLHVLALLLAIGMNIAGIFAFGGAAAAYGTAIGIAVGAVTGIAIGASAGLTVGSLAGAIAGGVIVGVIVAIVGGFIGGAIGAVIDWIGSLFSGPDDPGGSMNLIFSRDRGHSFGDKVTFGRSYNHPSVAFSQTSLGVGWTGLDLQCNIAISPTKTLWTGEKSSACGLGVAWFGPRVYVAWRGSDEHPWVGWTGDGRTLARRVRLPNDGPRDSAPAIAVSTDPMVAGVYVCWVDSNLNIRVTQFDFDLHETANIVYKERTHPYAAPAIAVDETNLYLAFTGLEPEHRIHVSSRVLRPHVDPEPTVILDQRCDADSGPALAYTPPPRYIRDGTLHLAWRGTDGRLNYSNSHDLGRTFGDPVTLGERVRRQTGPSVAVHADGTICLAWTGTM</sequence>
<proteinExistence type="predicted"/>
<keyword evidence="3" id="KW-1185">Reference proteome</keyword>